<dbReference type="Proteomes" id="UP001151752">
    <property type="component" value="Chromosome 3"/>
</dbReference>
<protein>
    <submittedName>
        <fullName evidence="2">Uncharacterized protein</fullName>
    </submittedName>
</protein>
<evidence type="ECO:0000313" key="2">
    <source>
        <dbReference type="EMBL" id="KAJ6695738.1"/>
    </source>
</evidence>
<feature type="compositionally biased region" description="Acidic residues" evidence="1">
    <location>
        <begin position="1"/>
        <end position="10"/>
    </location>
</feature>
<accession>A0A9Q0PWN1</accession>
<feature type="region of interest" description="Disordered" evidence="1">
    <location>
        <begin position="1"/>
        <end position="22"/>
    </location>
</feature>
<evidence type="ECO:0000256" key="1">
    <source>
        <dbReference type="SAM" id="MobiDB-lite"/>
    </source>
</evidence>
<organism evidence="2 3">
    <name type="scientific">Salix koriyanagi</name>
    <dbReference type="NCBI Taxonomy" id="2511006"/>
    <lineage>
        <taxon>Eukaryota</taxon>
        <taxon>Viridiplantae</taxon>
        <taxon>Streptophyta</taxon>
        <taxon>Embryophyta</taxon>
        <taxon>Tracheophyta</taxon>
        <taxon>Spermatophyta</taxon>
        <taxon>Magnoliopsida</taxon>
        <taxon>eudicotyledons</taxon>
        <taxon>Gunneridae</taxon>
        <taxon>Pentapetalae</taxon>
        <taxon>rosids</taxon>
        <taxon>fabids</taxon>
        <taxon>Malpighiales</taxon>
        <taxon>Salicaceae</taxon>
        <taxon>Saliceae</taxon>
        <taxon>Salix</taxon>
    </lineage>
</organism>
<proteinExistence type="predicted"/>
<dbReference type="EMBL" id="JAPFFM010000017">
    <property type="protein sequence ID" value="KAJ6695738.1"/>
    <property type="molecule type" value="Genomic_DNA"/>
</dbReference>
<keyword evidence="3" id="KW-1185">Reference proteome</keyword>
<evidence type="ECO:0000313" key="3">
    <source>
        <dbReference type="Proteomes" id="UP001151752"/>
    </source>
</evidence>
<name>A0A9Q0PWN1_9ROSI</name>
<reference evidence="2" key="1">
    <citation type="submission" date="2022-11" db="EMBL/GenBank/DDBJ databases">
        <authorList>
            <person name="Hyden B.L."/>
            <person name="Feng K."/>
            <person name="Yates T."/>
            <person name="Jawdy S."/>
            <person name="Smart L.B."/>
            <person name="Muchero W."/>
        </authorList>
    </citation>
    <scope>NUCLEOTIDE SEQUENCE</scope>
    <source>
        <tissue evidence="2">Shoot tip</tissue>
    </source>
</reference>
<dbReference type="AlphaFoldDB" id="A0A9Q0PWN1"/>
<gene>
    <name evidence="2" type="ORF">OIU74_014776</name>
</gene>
<reference evidence="2" key="2">
    <citation type="journal article" date="2023" name="Int. J. Mol. Sci.">
        <title>De Novo Assembly and Annotation of 11 Diverse Shrub Willow (Salix) Genomes Reveals Novel Gene Organization in Sex-Linked Regions.</title>
        <authorList>
            <person name="Hyden B."/>
            <person name="Feng K."/>
            <person name="Yates T.B."/>
            <person name="Jawdy S."/>
            <person name="Cereghino C."/>
            <person name="Smart L.B."/>
            <person name="Muchero W."/>
        </authorList>
    </citation>
    <scope>NUCLEOTIDE SEQUENCE</scope>
    <source>
        <tissue evidence="2">Shoot tip</tissue>
    </source>
</reference>
<comment type="caution">
    <text evidence="2">The sequence shown here is derived from an EMBL/GenBank/DDBJ whole genome shotgun (WGS) entry which is preliminary data.</text>
</comment>
<sequence length="77" mass="8783">MDVSDDEMDKEELQIETPENREKGFQVSRSSINLSSSFPNLRLPFLVNIIRFLGSSHGPFFYYSPPLSSLSVQDTLQ</sequence>